<dbReference type="PANTHER" id="PTHR12124">
    <property type="entry name" value="POLYMYOSITIS/SCLERODERMA AUTOANTIGEN-RELATED"/>
    <property type="match status" value="1"/>
</dbReference>
<dbReference type="Gene3D" id="3.30.420.10">
    <property type="entry name" value="Ribonuclease H-like superfamily/Ribonuclease H"/>
    <property type="match status" value="1"/>
</dbReference>
<dbReference type="InterPro" id="IPR012337">
    <property type="entry name" value="RNaseH-like_sf"/>
</dbReference>
<dbReference type="GO" id="GO:0071038">
    <property type="term" value="P:TRAMP-dependent tRNA surveillance pathway"/>
    <property type="evidence" value="ECO:0007669"/>
    <property type="project" value="TreeGrafter"/>
</dbReference>
<dbReference type="GO" id="GO:0000176">
    <property type="term" value="C:nuclear exosome (RNase complex)"/>
    <property type="evidence" value="ECO:0007669"/>
    <property type="project" value="TreeGrafter"/>
</dbReference>
<evidence type="ECO:0000256" key="3">
    <source>
        <dbReference type="SAM" id="MobiDB-lite"/>
    </source>
</evidence>
<feature type="domain" description="HRDC" evidence="4">
    <location>
        <begin position="851"/>
        <end position="931"/>
    </location>
</feature>
<sequence>MYTSRYVGLYTRRKIDELLRAKSLLCDLEKNEEKNYVMKKLLKNVVDIVKLTNRLSFSCLYKNDINIITNKGELSNLKNSLLKIVYDLLLYSSNDKTKNLIKSEFKNNHCIIPNNYYIISSTLDEIYTRAKECYPFFNLSNKDNSIIAHKIGSTSSHTLYINDGHNKRNTQFNHYISPEHVSEGGNKDISYEQRREKKVHSNLPPMHIKKEETNSESYGEDNEANRGNGNETSSTEKQDGDEDEESIKFQKLLSTHILKVQSDSEESDKHSDAKNDHKKVKKDLEKNTKKGILSSKGNKRKKGKKKKSALERDALNQRRNAQDNNVNKDFRMAYISPKKMSQKVQSSWLHLTNNYAKYFIPRIPIKYNKMMELESELAEAIQFQERLIEKKKKLLQYWEMFYCNELDDRSSNKIVEEMYTDIPFKDMDAISDISEISQVHDVEKMTKKEKINEISEISEINLNIKNDLSKCKKDARGEKSCSYSCSSSDVTMPNPEESLSEDFFCTILKKLNKDINKYSYRINKLNHPYAYEISNIIKLYSQFDESVSTFANVKDILTKPEDINKKEYIIVRDKQEFIEMVNLIQSRYNKISMTVLVNYKNTYRGFTSLILIGTMDRNYIIDVLDIFEEVYLLNKITTDQRILKIMHRAENVVLPLQKDFSIYFVNIIDISLCADYLNLKNNLSYLVYNYFNVTVHSSGHDSNFLTRPLTPDLVQTLKYSFHYLYYLFDYVITDLYFNFIVNSCRGEGSASVEGVATEGESGVTESRGHCALDVDGEDHIERCGKNIYVNFEKIKFSDISENERKYGEEMINRVFVHSNRKCLTKYEIRDVCDVRKTMEQIKTIIQTSYNSKFSDTLIEDILVWREKLSKKYDESPDSIINIHNIISIIINMPTTISSLKNNIVPLSTTLEENLETLFEIVIKSNIIKKTNLFFYRNYTDCENRIGITGMGNEEETLHSTTRHMYNRENINTENYENVIIAPNMYFQCISEEESFQRKEKVVEGRDQKETNEGEQQKEMCTNMEEEIFALEKTFFGEKDDSLMKGEDKYNSHNNDDNAARENYLRLSSLISSMKERKEKVFNARRHTNPTENVKTEGSKTKKSIVKDKKQQKKGENKNRVVHQSYNQQYNIKNTKDLYSKNILNEMS</sequence>
<keyword evidence="5" id="KW-0540">Nuclease</keyword>
<dbReference type="PANTHER" id="PTHR12124:SF47">
    <property type="entry name" value="EXOSOME COMPONENT 10"/>
    <property type="match status" value="1"/>
</dbReference>
<dbReference type="AlphaFoldDB" id="A0A1A8ZI42"/>
<dbReference type="GO" id="GO:0071039">
    <property type="term" value="P:nuclear polyadenylation-dependent CUT catabolic process"/>
    <property type="evidence" value="ECO:0007669"/>
    <property type="project" value="TreeGrafter"/>
</dbReference>
<accession>A0A1A8ZI42</accession>
<dbReference type="InterPro" id="IPR036397">
    <property type="entry name" value="RNaseH_sf"/>
</dbReference>
<evidence type="ECO:0000313" key="6">
    <source>
        <dbReference type="Proteomes" id="UP000078550"/>
    </source>
</evidence>
<dbReference type="InterPro" id="IPR002562">
    <property type="entry name" value="3'-5'_exonuclease_dom"/>
</dbReference>
<dbReference type="SUPFAM" id="SSF53098">
    <property type="entry name" value="Ribonuclease H-like"/>
    <property type="match status" value="1"/>
</dbReference>
<proteinExistence type="predicted"/>
<dbReference type="Pfam" id="PF01612">
    <property type="entry name" value="DNA_pol_A_exo1"/>
    <property type="match status" value="1"/>
</dbReference>
<dbReference type="GO" id="GO:0071037">
    <property type="term" value="P:nuclear polyadenylation-dependent snRNA catabolic process"/>
    <property type="evidence" value="ECO:0007669"/>
    <property type="project" value="TreeGrafter"/>
</dbReference>
<feature type="compositionally biased region" description="Basic and acidic residues" evidence="3">
    <location>
        <begin position="1093"/>
        <end position="1118"/>
    </location>
</feature>
<dbReference type="InterPro" id="IPR002121">
    <property type="entry name" value="HRDC_dom"/>
</dbReference>
<feature type="compositionally biased region" description="Basic residues" evidence="3">
    <location>
        <begin position="297"/>
        <end position="307"/>
    </location>
</feature>
<dbReference type="PROSITE" id="PS50967">
    <property type="entry name" value="HRDC"/>
    <property type="match status" value="1"/>
</dbReference>
<dbReference type="InterPro" id="IPR010997">
    <property type="entry name" value="HRDC-like_sf"/>
</dbReference>
<name>A0A1A8ZI42_PLAOA</name>
<feature type="region of interest" description="Disordered" evidence="3">
    <location>
        <begin position="260"/>
        <end position="328"/>
    </location>
</feature>
<feature type="compositionally biased region" description="Polar residues" evidence="3">
    <location>
        <begin position="225"/>
        <end position="235"/>
    </location>
</feature>
<dbReference type="EMBL" id="FLRE01000167">
    <property type="protein sequence ID" value="SBT43507.1"/>
    <property type="molecule type" value="Genomic_DNA"/>
</dbReference>
<dbReference type="GO" id="GO:0071036">
    <property type="term" value="P:nuclear polyadenylation-dependent snoRNA catabolic process"/>
    <property type="evidence" value="ECO:0007669"/>
    <property type="project" value="TreeGrafter"/>
</dbReference>
<organism evidence="5 6">
    <name type="scientific">Plasmodium ovale wallikeri</name>
    <dbReference type="NCBI Taxonomy" id="864142"/>
    <lineage>
        <taxon>Eukaryota</taxon>
        <taxon>Sar</taxon>
        <taxon>Alveolata</taxon>
        <taxon>Apicomplexa</taxon>
        <taxon>Aconoidasida</taxon>
        <taxon>Haemosporida</taxon>
        <taxon>Plasmodiidae</taxon>
        <taxon>Plasmodium</taxon>
        <taxon>Plasmodium (Plasmodium)</taxon>
    </lineage>
</organism>
<dbReference type="SUPFAM" id="SSF47819">
    <property type="entry name" value="HRDC-like"/>
    <property type="match status" value="1"/>
</dbReference>
<dbReference type="SMART" id="SM00474">
    <property type="entry name" value="35EXOc"/>
    <property type="match status" value="1"/>
</dbReference>
<evidence type="ECO:0000256" key="2">
    <source>
        <dbReference type="ARBA" id="ARBA00023242"/>
    </source>
</evidence>
<dbReference type="GO" id="GO:0000166">
    <property type="term" value="F:nucleotide binding"/>
    <property type="evidence" value="ECO:0007669"/>
    <property type="project" value="InterPro"/>
</dbReference>
<evidence type="ECO:0000256" key="1">
    <source>
        <dbReference type="ARBA" id="ARBA00004123"/>
    </source>
</evidence>
<keyword evidence="2" id="KW-0539">Nucleus</keyword>
<dbReference type="Proteomes" id="UP000078550">
    <property type="component" value="Unassembled WGS sequence"/>
</dbReference>
<dbReference type="Gene3D" id="1.10.150.80">
    <property type="entry name" value="HRDC domain"/>
    <property type="match status" value="1"/>
</dbReference>
<dbReference type="GO" id="GO:0003727">
    <property type="term" value="F:single-stranded RNA binding"/>
    <property type="evidence" value="ECO:0007669"/>
    <property type="project" value="TreeGrafter"/>
</dbReference>
<feature type="region of interest" description="Disordered" evidence="3">
    <location>
        <begin position="1082"/>
        <end position="1118"/>
    </location>
</feature>
<dbReference type="GO" id="GO:0071040">
    <property type="term" value="P:nuclear polyadenylation-dependent antisense transcript catabolic process"/>
    <property type="evidence" value="ECO:0007669"/>
    <property type="project" value="TreeGrafter"/>
</dbReference>
<keyword evidence="5" id="KW-0378">Hydrolase</keyword>
<dbReference type="GO" id="GO:0000467">
    <property type="term" value="P:exonucleolytic trimming to generate mature 3'-end of 5.8S rRNA from tricistronic rRNA transcript (SSU-rRNA, 5.8S rRNA, LSU-rRNA)"/>
    <property type="evidence" value="ECO:0007669"/>
    <property type="project" value="InterPro"/>
</dbReference>
<dbReference type="GO" id="GO:0071044">
    <property type="term" value="P:histone mRNA catabolic process"/>
    <property type="evidence" value="ECO:0007669"/>
    <property type="project" value="TreeGrafter"/>
</dbReference>
<dbReference type="GO" id="GO:0005730">
    <property type="term" value="C:nucleolus"/>
    <property type="evidence" value="ECO:0007669"/>
    <property type="project" value="TreeGrafter"/>
</dbReference>
<evidence type="ECO:0000313" key="5">
    <source>
        <dbReference type="EMBL" id="SBT43507.1"/>
    </source>
</evidence>
<dbReference type="InterPro" id="IPR045092">
    <property type="entry name" value="Rrp6-like"/>
</dbReference>
<feature type="region of interest" description="Disordered" evidence="3">
    <location>
        <begin position="194"/>
        <end position="245"/>
    </location>
</feature>
<dbReference type="GO" id="GO:0071051">
    <property type="term" value="P:poly(A)-dependent snoRNA 3'-end processing"/>
    <property type="evidence" value="ECO:0007669"/>
    <property type="project" value="TreeGrafter"/>
</dbReference>
<reference evidence="6" key="1">
    <citation type="submission" date="2016-05" db="EMBL/GenBank/DDBJ databases">
        <authorList>
            <person name="Naeem Raeece"/>
        </authorList>
    </citation>
    <scope>NUCLEOTIDE SEQUENCE [LARGE SCALE GENOMIC DNA]</scope>
</reference>
<gene>
    <name evidence="5" type="ORF">POVWA2_046020</name>
</gene>
<keyword evidence="5" id="KW-0269">Exonuclease</keyword>
<dbReference type="GO" id="GO:0071035">
    <property type="term" value="P:nuclear polyadenylation-dependent rRNA catabolic process"/>
    <property type="evidence" value="ECO:0007669"/>
    <property type="project" value="TreeGrafter"/>
</dbReference>
<dbReference type="InterPro" id="IPR044876">
    <property type="entry name" value="HRDC_dom_sf"/>
</dbReference>
<dbReference type="GO" id="GO:0000175">
    <property type="term" value="F:3'-5'-RNA exonuclease activity"/>
    <property type="evidence" value="ECO:0007669"/>
    <property type="project" value="InterPro"/>
</dbReference>
<comment type="subcellular location">
    <subcellularLocation>
        <location evidence="1">Nucleus</location>
    </subcellularLocation>
</comment>
<evidence type="ECO:0000259" key="4">
    <source>
        <dbReference type="PROSITE" id="PS50967"/>
    </source>
</evidence>
<protein>
    <submittedName>
        <fullName evidence="5">3'-5' exonuclease domain containing protein</fullName>
    </submittedName>
</protein>